<dbReference type="PANTHER" id="PTHR45712:SF22">
    <property type="entry name" value="INSULIN-LIKE GROWTH FACTOR-BINDING PROTEIN COMPLEX ACID LABILE SUBUNIT"/>
    <property type="match status" value="1"/>
</dbReference>
<organism evidence="4 5">
    <name type="scientific">Brachionus calyciflorus</name>
    <dbReference type="NCBI Taxonomy" id="104777"/>
    <lineage>
        <taxon>Eukaryota</taxon>
        <taxon>Metazoa</taxon>
        <taxon>Spiralia</taxon>
        <taxon>Gnathifera</taxon>
        <taxon>Rotifera</taxon>
        <taxon>Eurotatoria</taxon>
        <taxon>Monogononta</taxon>
        <taxon>Pseudotrocha</taxon>
        <taxon>Ploima</taxon>
        <taxon>Brachionidae</taxon>
        <taxon>Brachionus</taxon>
    </lineage>
</organism>
<dbReference type="InterPro" id="IPR050333">
    <property type="entry name" value="SLRP"/>
</dbReference>
<evidence type="ECO:0000313" key="4">
    <source>
        <dbReference type="EMBL" id="CAF0833891.1"/>
    </source>
</evidence>
<evidence type="ECO:0000256" key="3">
    <source>
        <dbReference type="SAM" id="SignalP"/>
    </source>
</evidence>
<evidence type="ECO:0000256" key="1">
    <source>
        <dbReference type="ARBA" id="ARBA00022614"/>
    </source>
</evidence>
<keyword evidence="1" id="KW-0433">Leucine-rich repeat</keyword>
<keyword evidence="2" id="KW-0677">Repeat</keyword>
<comment type="caution">
    <text evidence="4">The sequence shown here is derived from an EMBL/GenBank/DDBJ whole genome shotgun (WGS) entry which is preliminary data.</text>
</comment>
<feature type="chain" id="PRO_5032425884" evidence="3">
    <location>
        <begin position="20"/>
        <end position="587"/>
    </location>
</feature>
<keyword evidence="3" id="KW-0732">Signal</keyword>
<keyword evidence="5" id="KW-1185">Reference proteome</keyword>
<dbReference type="Proteomes" id="UP000663879">
    <property type="component" value="Unassembled WGS sequence"/>
</dbReference>
<dbReference type="SMART" id="SM00365">
    <property type="entry name" value="LRR_SD22"/>
    <property type="match status" value="2"/>
</dbReference>
<gene>
    <name evidence="4" type="ORF">OXX778_LOCUS8108</name>
</gene>
<dbReference type="InterPro" id="IPR003591">
    <property type="entry name" value="Leu-rich_rpt_typical-subtyp"/>
</dbReference>
<dbReference type="InterPro" id="IPR001611">
    <property type="entry name" value="Leu-rich_rpt"/>
</dbReference>
<reference evidence="4" key="1">
    <citation type="submission" date="2021-02" db="EMBL/GenBank/DDBJ databases">
        <authorList>
            <person name="Nowell W R."/>
        </authorList>
    </citation>
    <scope>NUCLEOTIDE SEQUENCE</scope>
    <source>
        <strain evidence="4">Ploen Becks lab</strain>
    </source>
</reference>
<proteinExistence type="predicted"/>
<sequence length="587" mass="67319">MKIKLIFSIILPLIPIIIANYDCPFNNCITSFNNITCNITCDSQTTFENTVSNHSSNKISSIILKNIISLPKNIFYNLEIDYLEIDGTLLTSISDDTFNGVLSLKNLALINFQELSILYDKLDSLEYLTSKLELKSVNIESFNNTDVYILEKLEQLEYLEIKDSNLKQFHINLNGSDWENLKILKLQNNKYLDNLCITGHTITKLKLNNNCLNLINDILIMHNLKELDLSQNSIGYLRIDIFENLTNLNILNLSHNLISTIPNEVFSKLNNLIYLDLSDNLISNLSPDVFQNNFQLNNLILDSNRFDHIPNIKIENLETLSLKFQRSFYFNIQKFAFEILSPISSSKTFQVYLNRNLKLTFDPNAFCSMSSNSIIHLDIVFVGDFCFLRNFNGQKIQINYASSECLYSVDNSNGYFILNAENTTSYLCNMFKPQDNCSLPRLADCDLNKIHLTSIGYDNEINSYRRGKQFCGIGTPDKICLKISVFIIYCEMSNITNGNIYLSVLTDIILSSPENTTRISDLFKDEFENSNEYGVQVKKLNENFIKFYDSVNMLEISVMKYYDFYGIVLKAKGQIYSISSGMLVDGC</sequence>
<feature type="signal peptide" evidence="3">
    <location>
        <begin position="1"/>
        <end position="19"/>
    </location>
</feature>
<evidence type="ECO:0000313" key="5">
    <source>
        <dbReference type="Proteomes" id="UP000663879"/>
    </source>
</evidence>
<dbReference type="EMBL" id="CAJNOC010001088">
    <property type="protein sequence ID" value="CAF0833891.1"/>
    <property type="molecule type" value="Genomic_DNA"/>
</dbReference>
<dbReference type="InterPro" id="IPR032675">
    <property type="entry name" value="LRR_dom_sf"/>
</dbReference>
<dbReference type="Gene3D" id="3.80.10.10">
    <property type="entry name" value="Ribonuclease Inhibitor"/>
    <property type="match status" value="1"/>
</dbReference>
<protein>
    <submittedName>
        <fullName evidence="4">Uncharacterized protein</fullName>
    </submittedName>
</protein>
<dbReference type="SUPFAM" id="SSF52058">
    <property type="entry name" value="L domain-like"/>
    <property type="match status" value="1"/>
</dbReference>
<accession>A0A813V748</accession>
<dbReference type="PROSITE" id="PS51450">
    <property type="entry name" value="LRR"/>
    <property type="match status" value="2"/>
</dbReference>
<dbReference type="SMART" id="SM00369">
    <property type="entry name" value="LRR_TYP"/>
    <property type="match status" value="3"/>
</dbReference>
<dbReference type="PANTHER" id="PTHR45712">
    <property type="entry name" value="AGAP008170-PA"/>
    <property type="match status" value="1"/>
</dbReference>
<evidence type="ECO:0000256" key="2">
    <source>
        <dbReference type="ARBA" id="ARBA00022737"/>
    </source>
</evidence>
<dbReference type="AlphaFoldDB" id="A0A813V748"/>
<dbReference type="Pfam" id="PF13855">
    <property type="entry name" value="LRR_8"/>
    <property type="match status" value="1"/>
</dbReference>
<name>A0A813V748_9BILA</name>